<evidence type="ECO:0000313" key="2">
    <source>
        <dbReference type="EMBL" id="MFC3109053.1"/>
    </source>
</evidence>
<gene>
    <name evidence="2" type="ORF">ACFOFO_13975</name>
</gene>
<dbReference type="SUPFAM" id="SSF50199">
    <property type="entry name" value="Staphylococcal nuclease"/>
    <property type="match status" value="1"/>
</dbReference>
<comment type="caution">
    <text evidence="2">The sequence shown here is derived from an EMBL/GenBank/DDBJ whole genome shotgun (WGS) entry which is preliminary data.</text>
</comment>
<evidence type="ECO:0000313" key="3">
    <source>
        <dbReference type="Proteomes" id="UP001595530"/>
    </source>
</evidence>
<keyword evidence="3" id="KW-1185">Reference proteome</keyword>
<reference evidence="3" key="1">
    <citation type="journal article" date="2019" name="Int. J. Syst. Evol. Microbiol.">
        <title>The Global Catalogue of Microorganisms (GCM) 10K type strain sequencing project: providing services to taxonomists for standard genome sequencing and annotation.</title>
        <authorList>
            <consortium name="The Broad Institute Genomics Platform"/>
            <consortium name="The Broad Institute Genome Sequencing Center for Infectious Disease"/>
            <person name="Wu L."/>
            <person name="Ma J."/>
        </authorList>
    </citation>
    <scope>NUCLEOTIDE SEQUENCE [LARGE SCALE GENOMIC DNA]</scope>
    <source>
        <strain evidence="3">KCTC 42986</strain>
    </source>
</reference>
<protein>
    <submittedName>
        <fullName evidence="2">Thermonuclease family protein</fullName>
    </submittedName>
</protein>
<organism evidence="2 3">
    <name type="scientific">Undibacterium arcticum</name>
    <dbReference type="NCBI Taxonomy" id="1762892"/>
    <lineage>
        <taxon>Bacteria</taxon>
        <taxon>Pseudomonadati</taxon>
        <taxon>Pseudomonadota</taxon>
        <taxon>Betaproteobacteria</taxon>
        <taxon>Burkholderiales</taxon>
        <taxon>Oxalobacteraceae</taxon>
        <taxon>Undibacterium</taxon>
    </lineage>
</organism>
<dbReference type="Proteomes" id="UP001595530">
    <property type="component" value="Unassembled WGS sequence"/>
</dbReference>
<feature type="chain" id="PRO_5046279757" evidence="1">
    <location>
        <begin position="27"/>
        <end position="158"/>
    </location>
</feature>
<evidence type="ECO:0000256" key="1">
    <source>
        <dbReference type="SAM" id="SignalP"/>
    </source>
</evidence>
<dbReference type="Gene3D" id="2.40.50.90">
    <property type="match status" value="1"/>
</dbReference>
<dbReference type="EMBL" id="JBHRTP010000040">
    <property type="protein sequence ID" value="MFC3109053.1"/>
    <property type="molecule type" value="Genomic_DNA"/>
</dbReference>
<dbReference type="InterPro" id="IPR035437">
    <property type="entry name" value="SNase_OB-fold_sf"/>
</dbReference>
<keyword evidence="1" id="KW-0732">Signal</keyword>
<dbReference type="RefSeq" id="WP_390331819.1">
    <property type="nucleotide sequence ID" value="NZ_JBHRTP010000040.1"/>
</dbReference>
<sequence length="158" mass="17238">MKTGKRVLNILFAASVGLAAVPWAMADPEISSFAFVQQDGSLKVAGYLIHLYGIYIPPTEQACYTFIRPVPCGTRTALALDFKISGDFVHCIPRATNPDGSITASCRSGNEDLSAWMLQRGWAVTLPDAPVEYVTMERIAQSRGIGIWGIPIDVIRHK</sequence>
<accession>A0ABV7F1Y7</accession>
<name>A0ABV7F1Y7_9BURK</name>
<feature type="signal peptide" evidence="1">
    <location>
        <begin position="1"/>
        <end position="26"/>
    </location>
</feature>
<proteinExistence type="predicted"/>